<proteinExistence type="predicted"/>
<evidence type="ECO:0000313" key="2">
    <source>
        <dbReference type="EMBL" id="SVB39850.1"/>
    </source>
</evidence>
<dbReference type="Pfam" id="PF18754">
    <property type="entry name" value="Nmad3"/>
    <property type="match status" value="1"/>
</dbReference>
<reference evidence="2" key="1">
    <citation type="submission" date="2018-05" db="EMBL/GenBank/DDBJ databases">
        <authorList>
            <person name="Lanie J.A."/>
            <person name="Ng W.-L."/>
            <person name="Kazmierczak K.M."/>
            <person name="Andrzejewski T.M."/>
            <person name="Davidsen T.M."/>
            <person name="Wayne K.J."/>
            <person name="Tettelin H."/>
            <person name="Glass J.I."/>
            <person name="Rusch D."/>
            <person name="Podicherti R."/>
            <person name="Tsui H.-C.T."/>
            <person name="Winkler M.E."/>
        </authorList>
    </citation>
    <scope>NUCLEOTIDE SEQUENCE</scope>
</reference>
<dbReference type="AlphaFoldDB" id="A0A382DMZ3"/>
<accession>A0A382DMZ3</accession>
<dbReference type="EMBL" id="UINC01040246">
    <property type="protein sequence ID" value="SVB39850.1"/>
    <property type="molecule type" value="Genomic_DNA"/>
</dbReference>
<feature type="non-terminal residue" evidence="2">
    <location>
        <position position="263"/>
    </location>
</feature>
<protein>
    <recommendedName>
        <fullName evidence="1">Nucleotide modification associated domain-containing protein</fullName>
    </recommendedName>
</protein>
<evidence type="ECO:0000259" key="1">
    <source>
        <dbReference type="Pfam" id="PF18754"/>
    </source>
</evidence>
<sequence length="263" mass="30097">MKRIILSRKGFDSKFGGRPSPIFSDDRIFSIPIPQNQESPTKYKDLFFNGISGSEALKESSVRQVSDNDYCHYDPALNENIGVFGQASSAQTELRNSCVGLGDLFLFFGWFKKFSSKGKDLHHIFGWLQISKIIRGDEEIKRYLSSKKIKHPHGYGDRSTYSNNTIYVGSKDLTIADKRTNLKGFGLFKSSTEDLILTSPDHTRSMWKLPKQYFKDSIDNQNRLFLNRLEWTNKENFLVNTNKGPGQEFILDSETNPAIIDWA</sequence>
<gene>
    <name evidence="2" type="ORF">METZ01_LOCUS192704</name>
</gene>
<organism evidence="2">
    <name type="scientific">marine metagenome</name>
    <dbReference type="NCBI Taxonomy" id="408172"/>
    <lineage>
        <taxon>unclassified sequences</taxon>
        <taxon>metagenomes</taxon>
        <taxon>ecological metagenomes</taxon>
    </lineage>
</organism>
<name>A0A382DMZ3_9ZZZZ</name>
<feature type="domain" description="Nucleotide modification associated" evidence="1">
    <location>
        <begin position="3"/>
        <end position="251"/>
    </location>
</feature>
<dbReference type="InterPro" id="IPR041135">
    <property type="entry name" value="Nmad3"/>
</dbReference>